<comment type="caution">
    <text evidence="2">The sequence shown here is derived from an EMBL/GenBank/DDBJ whole genome shotgun (WGS) entry which is preliminary data.</text>
</comment>
<dbReference type="GO" id="GO:0016787">
    <property type="term" value="F:hydrolase activity"/>
    <property type="evidence" value="ECO:0007669"/>
    <property type="project" value="UniProtKB-KW"/>
</dbReference>
<dbReference type="PANTHER" id="PTHR34407:SF1">
    <property type="entry name" value="SGNH HYDROLASE-TYPE ESTERASE DOMAIN-CONTAINING PROTEIN"/>
    <property type="match status" value="1"/>
</dbReference>
<reference evidence="2 3" key="1">
    <citation type="submission" date="2020-02" db="EMBL/GenBank/DDBJ databases">
        <title>Draft genome sequence of Haematococcus lacustris strain NIES-144.</title>
        <authorList>
            <person name="Morimoto D."/>
            <person name="Nakagawa S."/>
            <person name="Yoshida T."/>
            <person name="Sawayama S."/>
        </authorList>
    </citation>
    <scope>NUCLEOTIDE SEQUENCE [LARGE SCALE GENOMIC DNA]</scope>
    <source>
        <strain evidence="2 3">NIES-144</strain>
    </source>
</reference>
<protein>
    <submittedName>
        <fullName evidence="2">SGNH hydrolase</fullName>
    </submittedName>
</protein>
<evidence type="ECO:0000256" key="1">
    <source>
        <dbReference type="SAM" id="SignalP"/>
    </source>
</evidence>
<gene>
    <name evidence="2" type="ORF">HaLaN_04274</name>
</gene>
<keyword evidence="2" id="KW-0378">Hydrolase</keyword>
<evidence type="ECO:0000313" key="3">
    <source>
        <dbReference type="Proteomes" id="UP000485058"/>
    </source>
</evidence>
<keyword evidence="1" id="KW-0732">Signal</keyword>
<feature type="chain" id="PRO_5025406688" evidence="1">
    <location>
        <begin position="25"/>
        <end position="176"/>
    </location>
</feature>
<dbReference type="AlphaFoldDB" id="A0A699YQJ7"/>
<sequence length="176" mass="19541">MPRQPLASILSITVLCIVAQLTDCTIDEPRLGWHRHKARLSQLFVAGRNAEQTLSGLLEHKYRLSAVQAQRSLVYQGHNARLRTLLHHFDRKKSIRITVVGGGPSCGVEYAAMCKSSVLAQPQLDLVLLELNQQAIHPTDVKVAEPLVQYEQLIRVALNTSPPPAVVMLQVRSHSC</sequence>
<proteinExistence type="predicted"/>
<keyword evidence="3" id="KW-1185">Reference proteome</keyword>
<accession>A0A699YQJ7</accession>
<dbReference type="EMBL" id="BLLF01000214">
    <property type="protein sequence ID" value="GFH09176.1"/>
    <property type="molecule type" value="Genomic_DNA"/>
</dbReference>
<dbReference type="PANTHER" id="PTHR34407">
    <property type="entry name" value="EXPRESSED PROTEIN"/>
    <property type="match status" value="1"/>
</dbReference>
<dbReference type="Proteomes" id="UP000485058">
    <property type="component" value="Unassembled WGS sequence"/>
</dbReference>
<organism evidence="2 3">
    <name type="scientific">Haematococcus lacustris</name>
    <name type="common">Green alga</name>
    <name type="synonym">Haematococcus pluvialis</name>
    <dbReference type="NCBI Taxonomy" id="44745"/>
    <lineage>
        <taxon>Eukaryota</taxon>
        <taxon>Viridiplantae</taxon>
        <taxon>Chlorophyta</taxon>
        <taxon>core chlorophytes</taxon>
        <taxon>Chlorophyceae</taxon>
        <taxon>CS clade</taxon>
        <taxon>Chlamydomonadales</taxon>
        <taxon>Haematococcaceae</taxon>
        <taxon>Haematococcus</taxon>
    </lineage>
</organism>
<evidence type="ECO:0000313" key="2">
    <source>
        <dbReference type="EMBL" id="GFH09176.1"/>
    </source>
</evidence>
<name>A0A699YQJ7_HAELA</name>
<feature type="signal peptide" evidence="1">
    <location>
        <begin position="1"/>
        <end position="24"/>
    </location>
</feature>